<keyword evidence="1" id="KW-1133">Transmembrane helix</keyword>
<dbReference type="HOGENOM" id="CLU_2181182_0_0_6"/>
<feature type="transmembrane region" description="Helical" evidence="1">
    <location>
        <begin position="44"/>
        <end position="67"/>
    </location>
</feature>
<evidence type="ECO:0000313" key="2">
    <source>
        <dbReference type="EMBL" id="CCK75920.1"/>
    </source>
</evidence>
<gene>
    <name evidence="2" type="ORF">OLEAN_C17440</name>
</gene>
<protein>
    <submittedName>
        <fullName evidence="2">Uncharacterized protein</fullName>
    </submittedName>
</protein>
<proteinExistence type="predicted"/>
<organism evidence="2 3">
    <name type="scientific">Oleispira antarctica RB-8</name>
    <dbReference type="NCBI Taxonomy" id="698738"/>
    <lineage>
        <taxon>Bacteria</taxon>
        <taxon>Pseudomonadati</taxon>
        <taxon>Pseudomonadota</taxon>
        <taxon>Gammaproteobacteria</taxon>
        <taxon>Oceanospirillales</taxon>
        <taxon>Oceanospirillaceae</taxon>
        <taxon>Oleispira</taxon>
    </lineage>
</organism>
<accession>R4YMG2</accession>
<name>R4YMG2_OLEAN</name>
<feature type="transmembrane region" description="Helical" evidence="1">
    <location>
        <begin position="15"/>
        <end position="32"/>
    </location>
</feature>
<dbReference type="OrthoDB" id="9132534at2"/>
<dbReference type="STRING" id="698738.OLEAN_C17440"/>
<keyword evidence="1" id="KW-0812">Transmembrane</keyword>
<dbReference type="Proteomes" id="UP000032749">
    <property type="component" value="Chromosome"/>
</dbReference>
<reference evidence="2 3" key="1">
    <citation type="journal article" date="2013" name="Nat. Commun.">
        <title>Genome sequence and functional genomic analysis of the oil-degrading bacterium Oleispira antarctica.</title>
        <authorList>
            <person name="Kube M."/>
            <person name="Chernikova T.N."/>
            <person name="Al-Ramahi Y."/>
            <person name="Beloqui A."/>
            <person name="Lopez-Cortez N."/>
            <person name="Guazzaroni M.E."/>
            <person name="Heipieper H.J."/>
            <person name="Klages S."/>
            <person name="Kotsyurbenko O.R."/>
            <person name="Langer I."/>
            <person name="Nechitaylo T.Y."/>
            <person name="Lunsdorf H."/>
            <person name="Fernandez M."/>
            <person name="Juarez S."/>
            <person name="Ciordia S."/>
            <person name="Singer A."/>
            <person name="Kagan O."/>
            <person name="Egorova O."/>
            <person name="Petit P.A."/>
            <person name="Stogios P."/>
            <person name="Kim Y."/>
            <person name="Tchigvintsev A."/>
            <person name="Flick R."/>
            <person name="Denaro R."/>
            <person name="Genovese M."/>
            <person name="Albar J.P."/>
            <person name="Reva O.N."/>
            <person name="Martinez-Gomariz M."/>
            <person name="Tran H."/>
            <person name="Ferrer M."/>
            <person name="Savchenko A."/>
            <person name="Yakunin A.F."/>
            <person name="Yakimov M.M."/>
            <person name="Golyshina O.V."/>
            <person name="Reinhardt R."/>
            <person name="Golyshin P.N."/>
        </authorList>
    </citation>
    <scope>NUCLEOTIDE SEQUENCE [LARGE SCALE GENOMIC DNA]</scope>
</reference>
<sequence>MIDQYIKGFETRDKLLMLIPIFGWLFIAYGLIFPIENIYIKWMWYIDIFLSVPVHLLQLIIAVPVGIKSGYSKLQSVCLTITFGATWWKPVRQMLNEKKLGNLKPGEQK</sequence>
<keyword evidence="1" id="KW-0472">Membrane</keyword>
<dbReference type="KEGG" id="oai:OLEAN_C17440"/>
<dbReference type="AlphaFoldDB" id="R4YMG2"/>
<evidence type="ECO:0000313" key="3">
    <source>
        <dbReference type="Proteomes" id="UP000032749"/>
    </source>
</evidence>
<keyword evidence="3" id="KW-1185">Reference proteome</keyword>
<evidence type="ECO:0000256" key="1">
    <source>
        <dbReference type="SAM" id="Phobius"/>
    </source>
</evidence>
<dbReference type="EMBL" id="FO203512">
    <property type="protein sequence ID" value="CCK75920.1"/>
    <property type="molecule type" value="Genomic_DNA"/>
</dbReference>